<dbReference type="GeneID" id="94194526"/>
<dbReference type="EMBL" id="BPLF01000002">
    <property type="protein sequence ID" value="GIX63045.1"/>
    <property type="molecule type" value="Genomic_DNA"/>
</dbReference>
<keyword evidence="3" id="KW-1185">Reference proteome</keyword>
<name>A0AAV4LTZ9_BABCB</name>
<organism evidence="2 3">
    <name type="scientific">Babesia caballi</name>
    <dbReference type="NCBI Taxonomy" id="5871"/>
    <lineage>
        <taxon>Eukaryota</taxon>
        <taxon>Sar</taxon>
        <taxon>Alveolata</taxon>
        <taxon>Apicomplexa</taxon>
        <taxon>Aconoidasida</taxon>
        <taxon>Piroplasmida</taxon>
        <taxon>Babesiidae</taxon>
        <taxon>Babesia</taxon>
    </lineage>
</organism>
<feature type="compositionally biased region" description="Basic and acidic residues" evidence="1">
    <location>
        <begin position="1"/>
        <end position="22"/>
    </location>
</feature>
<gene>
    <name evidence="2" type="ORF">BcabD6B2_24800</name>
</gene>
<reference evidence="2 3" key="1">
    <citation type="submission" date="2021-06" db="EMBL/GenBank/DDBJ databases">
        <title>Genome sequence of Babesia caballi.</title>
        <authorList>
            <person name="Yamagishi J."/>
            <person name="Kidaka T."/>
            <person name="Ochi A."/>
        </authorList>
    </citation>
    <scope>NUCLEOTIDE SEQUENCE [LARGE SCALE GENOMIC DNA]</scope>
    <source>
        <strain evidence="2">USDA-D6B2</strain>
    </source>
</reference>
<dbReference type="RefSeq" id="XP_067715114.1">
    <property type="nucleotide sequence ID" value="XM_067859013.1"/>
</dbReference>
<comment type="caution">
    <text evidence="2">The sequence shown here is derived from an EMBL/GenBank/DDBJ whole genome shotgun (WGS) entry which is preliminary data.</text>
</comment>
<accession>A0AAV4LTZ9</accession>
<dbReference type="Proteomes" id="UP001497744">
    <property type="component" value="Unassembled WGS sequence"/>
</dbReference>
<evidence type="ECO:0000256" key="1">
    <source>
        <dbReference type="SAM" id="MobiDB-lite"/>
    </source>
</evidence>
<evidence type="ECO:0000313" key="3">
    <source>
        <dbReference type="Proteomes" id="UP001497744"/>
    </source>
</evidence>
<proteinExistence type="predicted"/>
<feature type="region of interest" description="Disordered" evidence="1">
    <location>
        <begin position="1"/>
        <end position="37"/>
    </location>
</feature>
<sequence>MALDRLLRVDDHEPPKRRDGSGDLHAGQKPAAGGAGVAVDRVRRDLERQLTAVEHAAQHRVGARLHLVLRLLARLNQLLDDQGQHALAHVRLDEAQPRVPGHRRQVLRPVVRHVRGRHQRGVAEVVRDHDGRVQRLEVEHCDGVAVVPLLGVEDGAALVGRVVRRRALRTVHHRHRVAHRLALAVDLHGHADLLSAADEHLYRRRGDARHLDVVVQQQQLVDQQQRQHRVLEAVAGYAPPVRRRAQLQLRERRVVHVLLLLLQELEGDVVERVRLELVVAAHQVVHVEEDPPLDVDFLVLEGPQRVVRLDDVAHAGADARDARQLREMLEVERLGAVDQVRYVEVHDVVPRQKVRVDRREELLPRREQVRLLLEAQHVRAVQRVALLEREHELLRRVEVVSVGVEHGGDLDDGVGRRAGEARARELYALDIERQHPDRPYRLPLALQRHRHDALAVRRHLEAAVAAPGPLHLVAPRRQPQPAAAGDVAVEQVPQDVRQVCLADLPRERDAHRRPGAGVVQHGQCDAGLDVAAQRRHHARQRRGNL</sequence>
<protein>
    <submittedName>
        <fullName evidence="2">Non-ribosomal peptide synthetase</fullName>
    </submittedName>
</protein>
<dbReference type="AlphaFoldDB" id="A0AAV4LTZ9"/>
<evidence type="ECO:0000313" key="2">
    <source>
        <dbReference type="EMBL" id="GIX63045.1"/>
    </source>
</evidence>